<feature type="non-terminal residue" evidence="1">
    <location>
        <position position="59"/>
    </location>
</feature>
<accession>A0A6B3CBM8</accession>
<dbReference type="AlphaFoldDB" id="A0A6B3CBM8"/>
<organism evidence="1">
    <name type="scientific">Streptomyces sp. SID12501</name>
    <dbReference type="NCBI Taxonomy" id="2706042"/>
    <lineage>
        <taxon>Bacteria</taxon>
        <taxon>Bacillati</taxon>
        <taxon>Actinomycetota</taxon>
        <taxon>Actinomycetes</taxon>
        <taxon>Kitasatosporales</taxon>
        <taxon>Streptomycetaceae</taxon>
        <taxon>Streptomyces</taxon>
    </lineage>
</organism>
<gene>
    <name evidence="1" type="ORF">G3I71_49820</name>
</gene>
<dbReference type="EMBL" id="JAAGLU010001060">
    <property type="protein sequence ID" value="NEC93652.1"/>
    <property type="molecule type" value="Genomic_DNA"/>
</dbReference>
<reference evidence="1" key="1">
    <citation type="submission" date="2020-01" db="EMBL/GenBank/DDBJ databases">
        <title>Insect and environment-associated Actinomycetes.</title>
        <authorList>
            <person name="Currrie C."/>
            <person name="Chevrette M."/>
            <person name="Carlson C."/>
            <person name="Stubbendieck R."/>
            <person name="Wendt-Pienkowski E."/>
        </authorList>
    </citation>
    <scope>NUCLEOTIDE SEQUENCE</scope>
    <source>
        <strain evidence="1">SID12501</strain>
    </source>
</reference>
<comment type="caution">
    <text evidence="1">The sequence shown here is derived from an EMBL/GenBank/DDBJ whole genome shotgun (WGS) entry which is preliminary data.</text>
</comment>
<proteinExistence type="predicted"/>
<name>A0A6B3CBM8_9ACTN</name>
<sequence>MKASTSVRVLPGADLGALVFTPSPSTGSRWVVPVWWKGYGLAVSGELLAARGGRLCRCT</sequence>
<protein>
    <submittedName>
        <fullName evidence="1">Uncharacterized protein</fullName>
    </submittedName>
</protein>
<evidence type="ECO:0000313" key="1">
    <source>
        <dbReference type="EMBL" id="NEC93652.1"/>
    </source>
</evidence>